<dbReference type="Gene3D" id="1.25.40.10">
    <property type="entry name" value="Tetratricopeptide repeat domain"/>
    <property type="match status" value="1"/>
</dbReference>
<protein>
    <submittedName>
        <fullName evidence="1">Flp pilus assembly protein TadD</fullName>
    </submittedName>
</protein>
<dbReference type="RefSeq" id="WP_246414792.1">
    <property type="nucleotide sequence ID" value="NZ_JACHOV010000005.1"/>
</dbReference>
<keyword evidence="2" id="KW-1185">Reference proteome</keyword>
<dbReference type="AlphaFoldDB" id="A0A840HSZ1"/>
<evidence type="ECO:0000313" key="1">
    <source>
        <dbReference type="EMBL" id="MBB4641292.1"/>
    </source>
</evidence>
<name>A0A840HSZ1_9SPHN</name>
<dbReference type="PANTHER" id="PTHR12558:SF13">
    <property type="entry name" value="CELL DIVISION CYCLE PROTEIN 27 HOMOLOG"/>
    <property type="match status" value="1"/>
</dbReference>
<dbReference type="Proteomes" id="UP000575068">
    <property type="component" value="Unassembled WGS sequence"/>
</dbReference>
<dbReference type="EMBL" id="JACHOV010000005">
    <property type="protein sequence ID" value="MBB4641292.1"/>
    <property type="molecule type" value="Genomic_DNA"/>
</dbReference>
<dbReference type="SMART" id="SM00028">
    <property type="entry name" value="TPR"/>
    <property type="match status" value="5"/>
</dbReference>
<gene>
    <name evidence="1" type="ORF">HNQ99_001597</name>
</gene>
<dbReference type="Pfam" id="PF13432">
    <property type="entry name" value="TPR_16"/>
    <property type="match status" value="2"/>
</dbReference>
<comment type="caution">
    <text evidence="1">The sequence shown here is derived from an EMBL/GenBank/DDBJ whole genome shotgun (WGS) entry which is preliminary data.</text>
</comment>
<dbReference type="SUPFAM" id="SSF48452">
    <property type="entry name" value="TPR-like"/>
    <property type="match status" value="1"/>
</dbReference>
<organism evidence="1 2">
    <name type="scientific">Rhizorhapis suberifaciens</name>
    <name type="common">corky root of lettuce</name>
    <dbReference type="NCBI Taxonomy" id="13656"/>
    <lineage>
        <taxon>Bacteria</taxon>
        <taxon>Pseudomonadati</taxon>
        <taxon>Pseudomonadota</taxon>
        <taxon>Alphaproteobacteria</taxon>
        <taxon>Sphingomonadales</taxon>
        <taxon>Sphingomonadaceae</taxon>
        <taxon>Rhizorhapis</taxon>
    </lineage>
</organism>
<proteinExistence type="predicted"/>
<dbReference type="InterPro" id="IPR011990">
    <property type="entry name" value="TPR-like_helical_dom_sf"/>
</dbReference>
<reference evidence="1 2" key="1">
    <citation type="submission" date="2020-08" db="EMBL/GenBank/DDBJ databases">
        <title>Genomic Encyclopedia of Type Strains, Phase IV (KMG-IV): sequencing the most valuable type-strain genomes for metagenomic binning, comparative biology and taxonomic classification.</title>
        <authorList>
            <person name="Goeker M."/>
        </authorList>
    </citation>
    <scope>NUCLEOTIDE SEQUENCE [LARGE SCALE GENOMIC DNA]</scope>
    <source>
        <strain evidence="1 2">DSM 7465</strain>
    </source>
</reference>
<sequence>MHDYARARLADSDGALSVSVASYRRALAIDPDSSVLALRSYRQALETGDRALALRAARLLDRELALPPDGALLLLSVALQEKDWSAAEALTQRLVTERNFAFLTPIITSWISLGKGSYQPPALPQDKNMASLSRRYLAEHQALQCLALGDAEHGMPFVQQALALRTNLLPGFRMSAAIRLNELGWKEAALGLLNIRNKDATLLRNAIEADNSPRNPQVRTAAQGYARLLFRVSEDLSGENSRALALSLSRIATFADPAADEHRIQLARELVNSGQPDFALKELASIKSDSSFAASANDVQIAAVLDTGDKDGALAMAQKTIAEPTVGSSDYIRLGGLLSARDQPLAAAEAYQKAMDIFEERPLPWTLHLLKGGALEQAGRWEEAKAELEKAASLAPNEPVILNYLGYAQIERRQNVEAALALIEKASDLRPDDAAITDSLGWAHYVNGDVKSAIPVLERAVVGAPSDATVNEHLGDAYWAAGRRFEARYSWNAAFVLADEDGQKRISKKIELGFRPDFAAP</sequence>
<dbReference type="InterPro" id="IPR019734">
    <property type="entry name" value="TPR_rpt"/>
</dbReference>
<evidence type="ECO:0000313" key="2">
    <source>
        <dbReference type="Proteomes" id="UP000575068"/>
    </source>
</evidence>
<dbReference type="PANTHER" id="PTHR12558">
    <property type="entry name" value="CELL DIVISION CYCLE 16,23,27"/>
    <property type="match status" value="1"/>
</dbReference>
<accession>A0A840HSZ1</accession>